<feature type="transmembrane region" description="Helical" evidence="5">
    <location>
        <begin position="45"/>
        <end position="72"/>
    </location>
</feature>
<organism evidence="7 8">
    <name type="scientific">Crossiella cryophila</name>
    <dbReference type="NCBI Taxonomy" id="43355"/>
    <lineage>
        <taxon>Bacteria</taxon>
        <taxon>Bacillati</taxon>
        <taxon>Actinomycetota</taxon>
        <taxon>Actinomycetes</taxon>
        <taxon>Pseudonocardiales</taxon>
        <taxon>Pseudonocardiaceae</taxon>
        <taxon>Crossiella</taxon>
    </lineage>
</organism>
<comment type="caution">
    <text evidence="7">The sequence shown here is derived from an EMBL/GenBank/DDBJ whole genome shotgun (WGS) entry which is preliminary data.</text>
</comment>
<evidence type="ECO:0000256" key="2">
    <source>
        <dbReference type="ARBA" id="ARBA00022692"/>
    </source>
</evidence>
<feature type="transmembrane region" description="Helical" evidence="5">
    <location>
        <begin position="6"/>
        <end position="25"/>
    </location>
</feature>
<proteinExistence type="predicted"/>
<accession>A0A7W7CIA9</accession>
<dbReference type="UniPathway" id="UPA00895"/>
<dbReference type="AlphaFoldDB" id="A0A7W7CIA9"/>
<dbReference type="GO" id="GO:0030416">
    <property type="term" value="P:methylamine metabolic process"/>
    <property type="evidence" value="ECO:0007669"/>
    <property type="project" value="InterPro"/>
</dbReference>
<name>A0A7W7CIA9_9PSEU</name>
<dbReference type="GO" id="GO:0016020">
    <property type="term" value="C:membrane"/>
    <property type="evidence" value="ECO:0007669"/>
    <property type="project" value="UniProtKB-SubCell"/>
</dbReference>
<protein>
    <recommendedName>
        <fullName evidence="6">Methylamine utilisation protein MauE domain-containing protein</fullName>
    </recommendedName>
</protein>
<evidence type="ECO:0000256" key="4">
    <source>
        <dbReference type="ARBA" id="ARBA00023136"/>
    </source>
</evidence>
<evidence type="ECO:0000313" key="7">
    <source>
        <dbReference type="EMBL" id="MBB4681512.1"/>
    </source>
</evidence>
<feature type="transmembrane region" description="Helical" evidence="5">
    <location>
        <begin position="117"/>
        <end position="135"/>
    </location>
</feature>
<dbReference type="RefSeq" id="WP_185008143.1">
    <property type="nucleotide sequence ID" value="NZ_BAAAUI010000012.1"/>
</dbReference>
<dbReference type="Pfam" id="PF07291">
    <property type="entry name" value="MauE"/>
    <property type="match status" value="1"/>
</dbReference>
<evidence type="ECO:0000256" key="3">
    <source>
        <dbReference type="ARBA" id="ARBA00022989"/>
    </source>
</evidence>
<evidence type="ECO:0000259" key="6">
    <source>
        <dbReference type="Pfam" id="PF07291"/>
    </source>
</evidence>
<evidence type="ECO:0000313" key="8">
    <source>
        <dbReference type="Proteomes" id="UP000533598"/>
    </source>
</evidence>
<feature type="domain" description="Methylamine utilisation protein MauE" evidence="6">
    <location>
        <begin position="4"/>
        <end position="131"/>
    </location>
</feature>
<feature type="transmembrane region" description="Helical" evidence="5">
    <location>
        <begin position="78"/>
        <end position="96"/>
    </location>
</feature>
<keyword evidence="4 5" id="KW-0472">Membrane</keyword>
<sequence length="163" mass="17075">MLSAVLNAAALGAALLLLVAGLGHLRERRLFLATLRAQRLLSPRLHVPVSLLTPATELLAGALTVTTVLLPALPRPLLLPQTTLYLAFTAYLAILVRTRPGTPCGCFNARSPATWATVLRAALAALATLATTFVPPVPGPWLLPALAAGVLLALTTWLAPSLR</sequence>
<reference evidence="7 8" key="1">
    <citation type="submission" date="2020-08" db="EMBL/GenBank/DDBJ databases">
        <title>Sequencing the genomes of 1000 actinobacteria strains.</title>
        <authorList>
            <person name="Klenk H.-P."/>
        </authorList>
    </citation>
    <scope>NUCLEOTIDE SEQUENCE [LARGE SCALE GENOMIC DNA]</scope>
    <source>
        <strain evidence="7 8">DSM 44230</strain>
    </source>
</reference>
<keyword evidence="3 5" id="KW-1133">Transmembrane helix</keyword>
<keyword evidence="8" id="KW-1185">Reference proteome</keyword>
<evidence type="ECO:0000256" key="5">
    <source>
        <dbReference type="SAM" id="Phobius"/>
    </source>
</evidence>
<comment type="subcellular location">
    <subcellularLocation>
        <location evidence="1">Membrane</location>
        <topology evidence="1">Multi-pass membrane protein</topology>
    </subcellularLocation>
</comment>
<dbReference type="InterPro" id="IPR009908">
    <property type="entry name" value="Methylamine_util_MauE"/>
</dbReference>
<evidence type="ECO:0000256" key="1">
    <source>
        <dbReference type="ARBA" id="ARBA00004141"/>
    </source>
</evidence>
<feature type="transmembrane region" description="Helical" evidence="5">
    <location>
        <begin position="141"/>
        <end position="159"/>
    </location>
</feature>
<keyword evidence="2 5" id="KW-0812">Transmembrane</keyword>
<gene>
    <name evidence="7" type="ORF">HNR67_007630</name>
</gene>
<dbReference type="Proteomes" id="UP000533598">
    <property type="component" value="Unassembled WGS sequence"/>
</dbReference>
<dbReference type="EMBL" id="JACHMH010000001">
    <property type="protein sequence ID" value="MBB4681512.1"/>
    <property type="molecule type" value="Genomic_DNA"/>
</dbReference>